<gene>
    <name evidence="1" type="ORF">BO79DRAFT_222147</name>
</gene>
<dbReference type="EMBL" id="KZ824581">
    <property type="protein sequence ID" value="RAK83973.1"/>
    <property type="molecule type" value="Genomic_DNA"/>
</dbReference>
<proteinExistence type="predicted"/>
<evidence type="ECO:0000313" key="1">
    <source>
        <dbReference type="EMBL" id="RAK83973.1"/>
    </source>
</evidence>
<name>A0ACD1I132_9EURO</name>
<evidence type="ECO:0000313" key="2">
    <source>
        <dbReference type="Proteomes" id="UP000249748"/>
    </source>
</evidence>
<organism evidence="1 2">
    <name type="scientific">Aspergillus costaricaensis CBS 115574</name>
    <dbReference type="NCBI Taxonomy" id="1448317"/>
    <lineage>
        <taxon>Eukaryota</taxon>
        <taxon>Fungi</taxon>
        <taxon>Dikarya</taxon>
        <taxon>Ascomycota</taxon>
        <taxon>Pezizomycotina</taxon>
        <taxon>Eurotiomycetes</taxon>
        <taxon>Eurotiomycetidae</taxon>
        <taxon>Eurotiales</taxon>
        <taxon>Aspergillaceae</taxon>
        <taxon>Aspergillus</taxon>
        <taxon>Aspergillus subgen. Circumdati</taxon>
    </lineage>
</organism>
<keyword evidence="2" id="KW-1185">Reference proteome</keyword>
<sequence>MHTGEATTWYSNIPRDHTRSMRFIGGLPVSSINQLWSKSDSIVGDGKTPKSSSVRHITYQYPGAIDPEGQDRTFDVTFPRSNKTRSRNTDLTTYPYFIPDHLQKKRPSTSPQFPRQPILKITMLSQKPLTVTLIAISSAQAICNNSMYEIDSGTCTWIGSASFCPQDMADYCDTMDTPTGAVNLWATTRVYDIKDLLELGYITQECYDDYGGNCLDDGWKTLWCEGAWPQC</sequence>
<dbReference type="Proteomes" id="UP000249748">
    <property type="component" value="Unassembled WGS sequence"/>
</dbReference>
<reference evidence="1" key="1">
    <citation type="submission" date="2018-02" db="EMBL/GenBank/DDBJ databases">
        <title>The genomes of Aspergillus section Nigri reveals drivers in fungal speciation.</title>
        <authorList>
            <consortium name="DOE Joint Genome Institute"/>
            <person name="Vesth T.C."/>
            <person name="Nybo J."/>
            <person name="Theobald S."/>
            <person name="Brandl J."/>
            <person name="Frisvad J.C."/>
            <person name="Nielsen K.F."/>
            <person name="Lyhne E.K."/>
            <person name="Kogle M.E."/>
            <person name="Kuo A."/>
            <person name="Riley R."/>
            <person name="Clum A."/>
            <person name="Nolan M."/>
            <person name="Lipzen A."/>
            <person name="Salamov A."/>
            <person name="Henrissat B."/>
            <person name="Wiebenga A."/>
            <person name="De vries R.P."/>
            <person name="Grigoriev I.V."/>
            <person name="Mortensen U.H."/>
            <person name="Andersen M.R."/>
            <person name="Baker S.E."/>
        </authorList>
    </citation>
    <scope>NUCLEOTIDE SEQUENCE</scope>
    <source>
        <strain evidence="1">CBS 115574</strain>
    </source>
</reference>
<accession>A0ACD1I132</accession>
<protein>
    <submittedName>
        <fullName evidence="1">Uncharacterized protein</fullName>
    </submittedName>
</protein>